<dbReference type="EMBL" id="CP038015">
    <property type="protein sequence ID" value="QBP42423.1"/>
    <property type="molecule type" value="Genomic_DNA"/>
</dbReference>
<keyword evidence="1" id="KW-0472">Membrane</keyword>
<dbReference type="OrthoDB" id="2352996at2"/>
<dbReference type="RefSeq" id="WP_134210972.1">
    <property type="nucleotide sequence ID" value="NZ_CP038015.1"/>
</dbReference>
<evidence type="ECO:0000313" key="3">
    <source>
        <dbReference type="Proteomes" id="UP000294292"/>
    </source>
</evidence>
<accession>A0A4P7A181</accession>
<proteinExistence type="predicted"/>
<gene>
    <name evidence="2" type="ORF">E2636_15250</name>
</gene>
<dbReference type="Proteomes" id="UP000294292">
    <property type="component" value="Chromosome"/>
</dbReference>
<keyword evidence="1" id="KW-1133">Transmembrane helix</keyword>
<feature type="transmembrane region" description="Helical" evidence="1">
    <location>
        <begin position="7"/>
        <end position="27"/>
    </location>
</feature>
<evidence type="ECO:0000313" key="2">
    <source>
        <dbReference type="EMBL" id="QBP42423.1"/>
    </source>
</evidence>
<reference evidence="2 3" key="1">
    <citation type="submission" date="2019-03" db="EMBL/GenBank/DDBJ databases">
        <title>Complete genome sequence of Paenisporosarcina antarctica CGMCC 1.6503T.</title>
        <authorList>
            <person name="Rong J.-C."/>
            <person name="Chi N.-Y."/>
            <person name="Zhang Q.-F."/>
        </authorList>
    </citation>
    <scope>NUCLEOTIDE SEQUENCE [LARGE SCALE GENOMIC DNA]</scope>
    <source>
        <strain evidence="2 3">CGMCC 1.6503</strain>
    </source>
</reference>
<name>A0A4P7A181_9BACL</name>
<sequence length="111" mass="12998">MKRVVNWLLPMTLVVGGSLYLSTFFSYRSSDFYNFPIPKSAELLQESEDAKIYDWSRATEEKGIPFGYEIVLKVNGWEKREIEGASVFYTKRNHQINVIPQTKQLTIRKMK</sequence>
<dbReference type="AlphaFoldDB" id="A0A4P7A181"/>
<organism evidence="2 3">
    <name type="scientific">Paenisporosarcina antarctica</name>
    <dbReference type="NCBI Taxonomy" id="417367"/>
    <lineage>
        <taxon>Bacteria</taxon>
        <taxon>Bacillati</taxon>
        <taxon>Bacillota</taxon>
        <taxon>Bacilli</taxon>
        <taxon>Bacillales</taxon>
        <taxon>Caryophanaceae</taxon>
        <taxon>Paenisporosarcina</taxon>
    </lineage>
</organism>
<evidence type="ECO:0000256" key="1">
    <source>
        <dbReference type="SAM" id="Phobius"/>
    </source>
</evidence>
<keyword evidence="3" id="KW-1185">Reference proteome</keyword>
<dbReference type="KEGG" id="panc:E2636_15250"/>
<keyword evidence="1" id="KW-0812">Transmembrane</keyword>
<protein>
    <submittedName>
        <fullName evidence="2">Uncharacterized protein</fullName>
    </submittedName>
</protein>